<comment type="caution">
    <text evidence="5">The sequence shown here is derived from an EMBL/GenBank/DDBJ whole genome shotgun (WGS) entry which is preliminary data.</text>
</comment>
<dbReference type="Gene3D" id="3.90.220.20">
    <property type="entry name" value="DNA methylase specificity domains"/>
    <property type="match status" value="2"/>
</dbReference>
<keyword evidence="5" id="KW-0255">Endonuclease</keyword>
<evidence type="ECO:0000256" key="3">
    <source>
        <dbReference type="ARBA" id="ARBA00023125"/>
    </source>
</evidence>
<feature type="domain" description="Type I restriction modification DNA specificity" evidence="4">
    <location>
        <begin position="268"/>
        <end position="377"/>
    </location>
</feature>
<dbReference type="InterPro" id="IPR044946">
    <property type="entry name" value="Restrct_endonuc_typeI_TRD_sf"/>
</dbReference>
<gene>
    <name evidence="5" type="ORF">IB75_06035</name>
</gene>
<dbReference type="HOGENOM" id="CLU_021095_0_3_6"/>
<evidence type="ECO:0000259" key="4">
    <source>
        <dbReference type="Pfam" id="PF01420"/>
    </source>
</evidence>
<protein>
    <submittedName>
        <fullName evidence="5">Restriction endonuclease</fullName>
    </submittedName>
</protein>
<name>A0A0E2ZNJ3_9GAMM</name>
<dbReference type="OrthoDB" id="9798929at2"/>
<feature type="domain" description="Type I restriction modification DNA specificity" evidence="4">
    <location>
        <begin position="42"/>
        <end position="192"/>
    </location>
</feature>
<dbReference type="PANTHER" id="PTHR30408:SF12">
    <property type="entry name" value="TYPE I RESTRICTION ENZYME MJAVIII SPECIFICITY SUBUNIT"/>
    <property type="match status" value="1"/>
</dbReference>
<evidence type="ECO:0000313" key="5">
    <source>
        <dbReference type="EMBL" id="KFI19952.1"/>
    </source>
</evidence>
<accession>A0A0E2ZNJ3</accession>
<dbReference type="AlphaFoldDB" id="A0A0E2ZNJ3"/>
<dbReference type="GO" id="GO:0003677">
    <property type="term" value="F:DNA binding"/>
    <property type="evidence" value="ECO:0007669"/>
    <property type="project" value="UniProtKB-KW"/>
</dbReference>
<reference evidence="5 6" key="1">
    <citation type="submission" date="2014-07" db="EMBL/GenBank/DDBJ databases">
        <title>Comparative analysis of Nitrosococcus oceani genome inventories of strains from Pacific and Atlantic gyres.</title>
        <authorList>
            <person name="Lim C.K."/>
            <person name="Wang L."/>
            <person name="Sayavedra-Soto L.A."/>
            <person name="Klotz M.G."/>
        </authorList>
    </citation>
    <scope>NUCLEOTIDE SEQUENCE [LARGE SCALE GENOMIC DNA]</scope>
    <source>
        <strain evidence="5 6">C-27</strain>
    </source>
</reference>
<dbReference type="GO" id="GO:0004519">
    <property type="term" value="F:endonuclease activity"/>
    <property type="evidence" value="ECO:0007669"/>
    <property type="project" value="UniProtKB-KW"/>
</dbReference>
<keyword evidence="2" id="KW-0680">Restriction system</keyword>
<dbReference type="InterPro" id="IPR052021">
    <property type="entry name" value="Type-I_RS_S_subunit"/>
</dbReference>
<evidence type="ECO:0000256" key="1">
    <source>
        <dbReference type="ARBA" id="ARBA00010923"/>
    </source>
</evidence>
<dbReference type="EMBL" id="JPGN01000034">
    <property type="protein sequence ID" value="KFI19952.1"/>
    <property type="molecule type" value="Genomic_DNA"/>
</dbReference>
<keyword evidence="5" id="KW-0540">Nuclease</keyword>
<organism evidence="5 6">
    <name type="scientific">Nitrosococcus oceani C-27</name>
    <dbReference type="NCBI Taxonomy" id="314279"/>
    <lineage>
        <taxon>Bacteria</taxon>
        <taxon>Pseudomonadati</taxon>
        <taxon>Pseudomonadota</taxon>
        <taxon>Gammaproteobacteria</taxon>
        <taxon>Chromatiales</taxon>
        <taxon>Chromatiaceae</taxon>
        <taxon>Nitrosococcus</taxon>
    </lineage>
</organism>
<dbReference type="CDD" id="cd17524">
    <property type="entry name" value="RMtype1_S_EcoUTORF5051P-TRD2-CR2_like"/>
    <property type="match status" value="1"/>
</dbReference>
<evidence type="ECO:0000313" key="6">
    <source>
        <dbReference type="Proteomes" id="UP000028839"/>
    </source>
</evidence>
<comment type="similarity">
    <text evidence="1">Belongs to the type-I restriction system S methylase family.</text>
</comment>
<dbReference type="Pfam" id="PF01420">
    <property type="entry name" value="Methylase_S"/>
    <property type="match status" value="2"/>
</dbReference>
<dbReference type="InterPro" id="IPR000055">
    <property type="entry name" value="Restrct_endonuc_typeI_TRD"/>
</dbReference>
<keyword evidence="3" id="KW-0238">DNA-binding</keyword>
<proteinExistence type="inferred from homology"/>
<keyword evidence="5" id="KW-0378">Hydrolase</keyword>
<dbReference type="PANTHER" id="PTHR30408">
    <property type="entry name" value="TYPE-1 RESTRICTION ENZYME ECOKI SPECIFICITY PROTEIN"/>
    <property type="match status" value="1"/>
</dbReference>
<evidence type="ECO:0000256" key="2">
    <source>
        <dbReference type="ARBA" id="ARBA00022747"/>
    </source>
</evidence>
<dbReference type="SUPFAM" id="SSF116734">
    <property type="entry name" value="DNA methylase specificity domain"/>
    <property type="match status" value="2"/>
</dbReference>
<dbReference type="Proteomes" id="UP000028839">
    <property type="component" value="Unassembled WGS sequence"/>
</dbReference>
<dbReference type="GO" id="GO:0009307">
    <property type="term" value="P:DNA restriction-modification system"/>
    <property type="evidence" value="ECO:0007669"/>
    <property type="project" value="UniProtKB-KW"/>
</dbReference>
<sequence length="407" mass="46244">MRSRQISLHPLHREILPRGWKLLPVGKALIDSQYGTNAASVDAGNTPVVGMKDIQAGKVLTSNLVRANLSDKERAKYLLEKGDILINRTNSFDLVGKVGIYDSDIEAAFASYLVRLKADLSQVMPEYLNYWLNGHVAQTTIKRIATKAISQANVNPTEFKKHCYIPLPSIGEQREAVSVLKTNDRVIEKIERLIAAKQKRFKSLIQQLINKNCELWPHFKARDLFRNISIKGYGNEKLLSVTQDCGVLPRTMLEGRVMSPEGSTDNYKLVVPGNFVISLRSFQGGLEYSKYKGIVSPAYTILFPKKEIHDDFYRHFFKSYIFIEKYLVIAVVGIRDGKQISSSDFESVKIPYPPVQEQRYIAEILNTATEEIKKFKQLAKKYRTQKRGLMQKLLTGKWQVNAAKEVA</sequence>